<evidence type="ECO:0000313" key="2">
    <source>
        <dbReference type="EMBL" id="PSN66054.1"/>
    </source>
</evidence>
<proteinExistence type="predicted"/>
<keyword evidence="1" id="KW-0472">Membrane</keyword>
<feature type="transmembrane region" description="Helical" evidence="1">
    <location>
        <begin position="57"/>
        <end position="77"/>
    </location>
</feature>
<protein>
    <submittedName>
        <fullName evidence="2">Uncharacterized protein</fullName>
    </submittedName>
</protein>
<gene>
    <name evidence="2" type="ORF">BS50DRAFT_405496</name>
</gene>
<dbReference type="EMBL" id="KZ678136">
    <property type="protein sequence ID" value="PSN66054.1"/>
    <property type="molecule type" value="Genomic_DNA"/>
</dbReference>
<keyword evidence="1" id="KW-0812">Transmembrane</keyword>
<organism evidence="2 3">
    <name type="scientific">Corynespora cassiicola Philippines</name>
    <dbReference type="NCBI Taxonomy" id="1448308"/>
    <lineage>
        <taxon>Eukaryota</taxon>
        <taxon>Fungi</taxon>
        <taxon>Dikarya</taxon>
        <taxon>Ascomycota</taxon>
        <taxon>Pezizomycotina</taxon>
        <taxon>Dothideomycetes</taxon>
        <taxon>Pleosporomycetidae</taxon>
        <taxon>Pleosporales</taxon>
        <taxon>Corynesporascaceae</taxon>
        <taxon>Corynespora</taxon>
    </lineage>
</organism>
<evidence type="ECO:0000256" key="1">
    <source>
        <dbReference type="SAM" id="Phobius"/>
    </source>
</evidence>
<name>A0A2T2NKU1_CORCC</name>
<feature type="transmembrane region" description="Helical" evidence="1">
    <location>
        <begin position="6"/>
        <end position="24"/>
    </location>
</feature>
<dbReference type="Proteomes" id="UP000240883">
    <property type="component" value="Unassembled WGS sequence"/>
</dbReference>
<dbReference type="AlphaFoldDB" id="A0A2T2NKU1"/>
<sequence>MCCRDFFLSLPLFAPVCVCLRLFFPPPPPRHRPVICLHLLERTSKDLLCRKEWGPGLGVFFFLPSPLLSFMCVWLVYREVGWCSNFFSAHDVLR</sequence>
<evidence type="ECO:0000313" key="3">
    <source>
        <dbReference type="Proteomes" id="UP000240883"/>
    </source>
</evidence>
<accession>A0A2T2NKU1</accession>
<keyword evidence="1" id="KW-1133">Transmembrane helix</keyword>
<keyword evidence="3" id="KW-1185">Reference proteome</keyword>
<reference evidence="2 3" key="1">
    <citation type="journal article" date="2018" name="Front. Microbiol.">
        <title>Genome-Wide Analysis of Corynespora cassiicola Leaf Fall Disease Putative Effectors.</title>
        <authorList>
            <person name="Lopez D."/>
            <person name="Ribeiro S."/>
            <person name="Label P."/>
            <person name="Fumanal B."/>
            <person name="Venisse J.S."/>
            <person name="Kohler A."/>
            <person name="de Oliveira R.R."/>
            <person name="Labutti K."/>
            <person name="Lipzen A."/>
            <person name="Lail K."/>
            <person name="Bauer D."/>
            <person name="Ohm R.A."/>
            <person name="Barry K.W."/>
            <person name="Spatafora J."/>
            <person name="Grigoriev I.V."/>
            <person name="Martin F.M."/>
            <person name="Pujade-Renaud V."/>
        </authorList>
    </citation>
    <scope>NUCLEOTIDE SEQUENCE [LARGE SCALE GENOMIC DNA]</scope>
    <source>
        <strain evidence="2 3">Philippines</strain>
    </source>
</reference>